<reference evidence="12" key="1">
    <citation type="submission" date="2018-12" db="EMBL/GenBank/DDBJ databases">
        <title>Tengunoibacter tsumagoiensis gen. nov., sp. nov., Dictyobacter kobayashii sp. nov., D. alpinus sp. nov., and D. joshuensis sp. nov. and description of Dictyobacteraceae fam. nov. within the order Ktedonobacterales isolated from Tengu-no-mugimeshi.</title>
        <authorList>
            <person name="Wang C.M."/>
            <person name="Zheng Y."/>
            <person name="Sakai Y."/>
            <person name="Toyoda A."/>
            <person name="Minakuchi Y."/>
            <person name="Abe K."/>
            <person name="Yokota A."/>
            <person name="Yabe S."/>
        </authorList>
    </citation>
    <scope>NUCLEOTIDE SEQUENCE [LARGE SCALE GENOMIC DNA]</scope>
    <source>
        <strain evidence="12">S-27</strain>
    </source>
</reference>
<dbReference type="Proteomes" id="UP000287224">
    <property type="component" value="Unassembled WGS sequence"/>
</dbReference>
<feature type="compositionally biased region" description="Polar residues" evidence="9">
    <location>
        <begin position="1"/>
        <end position="24"/>
    </location>
</feature>
<dbReference type="InterPro" id="IPR027417">
    <property type="entry name" value="P-loop_NTPase"/>
</dbReference>
<keyword evidence="6 11" id="KW-0067">ATP-binding</keyword>
<dbReference type="GO" id="GO:0016887">
    <property type="term" value="F:ATP hydrolysis activity"/>
    <property type="evidence" value="ECO:0007669"/>
    <property type="project" value="InterPro"/>
</dbReference>
<dbReference type="Gene3D" id="3.40.50.300">
    <property type="entry name" value="P-loop containing nucleotide triphosphate hydrolases"/>
    <property type="match status" value="2"/>
</dbReference>
<dbReference type="OrthoDB" id="501320at2"/>
<evidence type="ECO:0000256" key="7">
    <source>
        <dbReference type="ARBA" id="ARBA00022967"/>
    </source>
</evidence>
<dbReference type="RefSeq" id="WP_126601524.1">
    <property type="nucleotide sequence ID" value="NZ_BIFQ01000002.1"/>
</dbReference>
<dbReference type="CDD" id="cd03225">
    <property type="entry name" value="ABC_cobalt_CbiO_domain1"/>
    <property type="match status" value="2"/>
</dbReference>
<protein>
    <submittedName>
        <fullName evidence="11">ABC transporter ATP-binding protein</fullName>
    </submittedName>
</protein>
<proteinExistence type="inferred from homology"/>
<dbReference type="InterPro" id="IPR017871">
    <property type="entry name" value="ABC_transporter-like_CS"/>
</dbReference>
<dbReference type="AlphaFoldDB" id="A0A401ZQC6"/>
<comment type="similarity">
    <text evidence="2">Belongs to the ABC transporter superfamily.</text>
</comment>
<dbReference type="PANTHER" id="PTHR43553">
    <property type="entry name" value="HEAVY METAL TRANSPORTER"/>
    <property type="match status" value="1"/>
</dbReference>
<feature type="domain" description="ABC transporter" evidence="10">
    <location>
        <begin position="339"/>
        <end position="573"/>
    </location>
</feature>
<dbReference type="SMART" id="SM00382">
    <property type="entry name" value="AAA"/>
    <property type="match status" value="2"/>
</dbReference>
<dbReference type="GO" id="GO:0005524">
    <property type="term" value="F:ATP binding"/>
    <property type="evidence" value="ECO:0007669"/>
    <property type="project" value="UniProtKB-KW"/>
</dbReference>
<evidence type="ECO:0000256" key="5">
    <source>
        <dbReference type="ARBA" id="ARBA00022741"/>
    </source>
</evidence>
<dbReference type="InterPro" id="IPR015856">
    <property type="entry name" value="ABC_transpr_CbiO/EcfA_su"/>
</dbReference>
<dbReference type="PANTHER" id="PTHR43553:SF24">
    <property type="entry name" value="ENERGY-COUPLING FACTOR TRANSPORTER ATP-BINDING PROTEIN ECFA1"/>
    <property type="match status" value="1"/>
</dbReference>
<dbReference type="InterPro" id="IPR050095">
    <property type="entry name" value="ECF_ABC_transporter_ATP-bd"/>
</dbReference>
<dbReference type="PROSITE" id="PS50893">
    <property type="entry name" value="ABC_TRANSPORTER_2"/>
    <property type="match status" value="2"/>
</dbReference>
<evidence type="ECO:0000256" key="3">
    <source>
        <dbReference type="ARBA" id="ARBA00022448"/>
    </source>
</evidence>
<evidence type="ECO:0000259" key="10">
    <source>
        <dbReference type="PROSITE" id="PS50893"/>
    </source>
</evidence>
<evidence type="ECO:0000256" key="6">
    <source>
        <dbReference type="ARBA" id="ARBA00022840"/>
    </source>
</evidence>
<dbReference type="InterPro" id="IPR003593">
    <property type="entry name" value="AAA+_ATPase"/>
</dbReference>
<comment type="caution">
    <text evidence="11">The sequence shown here is derived from an EMBL/GenBank/DDBJ whole genome shotgun (WGS) entry which is preliminary data.</text>
</comment>
<keyword evidence="3" id="KW-0813">Transport</keyword>
<dbReference type="InterPro" id="IPR003439">
    <property type="entry name" value="ABC_transporter-like_ATP-bd"/>
</dbReference>
<evidence type="ECO:0000313" key="12">
    <source>
        <dbReference type="Proteomes" id="UP000287224"/>
    </source>
</evidence>
<evidence type="ECO:0000256" key="9">
    <source>
        <dbReference type="SAM" id="MobiDB-lite"/>
    </source>
</evidence>
<dbReference type="NCBIfam" id="NF010167">
    <property type="entry name" value="PRK13648.1"/>
    <property type="match status" value="2"/>
</dbReference>
<dbReference type="Pfam" id="PF00005">
    <property type="entry name" value="ABC_tran"/>
    <property type="match status" value="2"/>
</dbReference>
<comment type="subcellular location">
    <subcellularLocation>
        <location evidence="1">Cell membrane</location>
    </subcellularLocation>
</comment>
<keyword evidence="12" id="KW-1185">Reference proteome</keyword>
<evidence type="ECO:0000256" key="2">
    <source>
        <dbReference type="ARBA" id="ARBA00005417"/>
    </source>
</evidence>
<dbReference type="PROSITE" id="PS00211">
    <property type="entry name" value="ABC_TRANSPORTER_1"/>
    <property type="match status" value="2"/>
</dbReference>
<evidence type="ECO:0000256" key="8">
    <source>
        <dbReference type="ARBA" id="ARBA00023136"/>
    </source>
</evidence>
<dbReference type="EMBL" id="BIFQ01000002">
    <property type="protein sequence ID" value="GCE09081.1"/>
    <property type="molecule type" value="Genomic_DNA"/>
</dbReference>
<feature type="domain" description="ABC transporter" evidence="10">
    <location>
        <begin position="32"/>
        <end position="285"/>
    </location>
</feature>
<keyword evidence="5" id="KW-0547">Nucleotide-binding</keyword>
<evidence type="ECO:0000256" key="1">
    <source>
        <dbReference type="ARBA" id="ARBA00004236"/>
    </source>
</evidence>
<sequence>MMAQEFSDQQQPVTAQAGVQTMDATDSRQDAVNVTGLWWRYPTFSEKAGAWTLRDIALRIKQGECFGITGPSGAGKTTLCRVLMGILPYTARLTNEQLPHHFRGQLEILQEPVTHETATSHKVGMVLQDPENQFLRMSLLHELALGLQIQSLPQDEIVQRIYEALQWVGLQKLWQGALYLHPSDLSGGQKQRVAIAAFLALRPQILILDEPTSDLDPVGKREVIETIARLRQDYNMTVILVEQDPEILATFCDRIALLHEGRIELVATPSSFYGERAILERCGASVGELTRICWRTGYMFQGRPPLTFAEAEEAFTPAFQQQRLTASQPAASVPQETVVEAKNIVYNYGDGSLALKGVDLTLYRGEMLALLGPNGSGKTTFAKLLAGIYRATQGQLLVFGQNVAARKVRARLPGSVGYVFQNPDHQLFCRKVSDEIEYGLKNLGINARKRRSMVEETLAAVGLSSYADEDPLFLSKGQRQRLAVAAVLAMGPDILVVDEPTTGQDQRSITSIMSLLCDLQRQGKTILVITHDMTLVAEYCQRVVAFRDGDLAFTGSPADLFDNEEILRRTGLRPPAAAELSRRLHHLQPALPPLLTVEQWGDILASHQ</sequence>
<keyword evidence="7" id="KW-1278">Translocase</keyword>
<gene>
    <name evidence="11" type="ORF">KDAU_64100</name>
</gene>
<organism evidence="11 12">
    <name type="scientific">Dictyobacter aurantiacus</name>
    <dbReference type="NCBI Taxonomy" id="1936993"/>
    <lineage>
        <taxon>Bacteria</taxon>
        <taxon>Bacillati</taxon>
        <taxon>Chloroflexota</taxon>
        <taxon>Ktedonobacteria</taxon>
        <taxon>Ktedonobacterales</taxon>
        <taxon>Dictyobacteraceae</taxon>
        <taxon>Dictyobacter</taxon>
    </lineage>
</organism>
<keyword evidence="4" id="KW-1003">Cell membrane</keyword>
<dbReference type="GO" id="GO:0043190">
    <property type="term" value="C:ATP-binding cassette (ABC) transporter complex"/>
    <property type="evidence" value="ECO:0007669"/>
    <property type="project" value="TreeGrafter"/>
</dbReference>
<evidence type="ECO:0000313" key="11">
    <source>
        <dbReference type="EMBL" id="GCE09081.1"/>
    </source>
</evidence>
<name>A0A401ZQC6_9CHLR</name>
<evidence type="ECO:0000256" key="4">
    <source>
        <dbReference type="ARBA" id="ARBA00022475"/>
    </source>
</evidence>
<feature type="region of interest" description="Disordered" evidence="9">
    <location>
        <begin position="1"/>
        <end position="26"/>
    </location>
</feature>
<keyword evidence="8" id="KW-0472">Membrane</keyword>
<dbReference type="GO" id="GO:0042626">
    <property type="term" value="F:ATPase-coupled transmembrane transporter activity"/>
    <property type="evidence" value="ECO:0007669"/>
    <property type="project" value="TreeGrafter"/>
</dbReference>
<dbReference type="SUPFAM" id="SSF52540">
    <property type="entry name" value="P-loop containing nucleoside triphosphate hydrolases"/>
    <property type="match status" value="2"/>
</dbReference>
<accession>A0A401ZQC6</accession>
<dbReference type="FunFam" id="3.40.50.300:FF:000224">
    <property type="entry name" value="Energy-coupling factor transporter ATP-binding protein EcfA"/>
    <property type="match status" value="1"/>
</dbReference>